<reference evidence="1 2" key="1">
    <citation type="submission" date="2024-04" db="EMBL/GenBank/DDBJ databases">
        <title>draft genome sequnece of Paenibacillus filicis.</title>
        <authorList>
            <person name="Kim D.-U."/>
        </authorList>
    </citation>
    <scope>NUCLEOTIDE SEQUENCE [LARGE SCALE GENOMIC DNA]</scope>
    <source>
        <strain evidence="1 2">KACC14197</strain>
    </source>
</reference>
<dbReference type="RefSeq" id="WP_341414763.1">
    <property type="nucleotide sequence ID" value="NZ_JBBPCC010000003.1"/>
</dbReference>
<dbReference type="InterPro" id="IPR023214">
    <property type="entry name" value="HAD_sf"/>
</dbReference>
<dbReference type="EC" id="3.1.3.5" evidence="1"/>
<sequence length="230" mass="26860">MYKAIIFDLDNTLLDYTRSELDSMRQTVRDHNLFIDEEAKWEVFWPTYLQHNFKHWMDFVHNLGPHASIHDVLRSSFRDTLNMSQSLHDELSNTYWHYFCNTCYFEEGALEVLNKLGASYPFGIISNGIHEAQQKRLLAGQIQDYFQSIVVSDKAGFRKPRKEIFDIALQELNVDRREVLFVGDSLSDDYQGALNAGIDFCFYNRAKQPVPVDIKPAYAIHELKELLQVV</sequence>
<dbReference type="InterPro" id="IPR052550">
    <property type="entry name" value="Pyrimidine_5'-ntase_YjjG"/>
</dbReference>
<dbReference type="SFLD" id="SFLDG01135">
    <property type="entry name" value="C1.5.6:_HAD__Beta-PGM__Phospha"/>
    <property type="match status" value="1"/>
</dbReference>
<dbReference type="InterPro" id="IPR041492">
    <property type="entry name" value="HAD_2"/>
</dbReference>
<dbReference type="PRINTS" id="PR00413">
    <property type="entry name" value="HADHALOGNASE"/>
</dbReference>
<evidence type="ECO:0000313" key="2">
    <source>
        <dbReference type="Proteomes" id="UP001469365"/>
    </source>
</evidence>
<gene>
    <name evidence="1" type="ORF">WMW72_07240</name>
</gene>
<comment type="caution">
    <text evidence="1">The sequence shown here is derived from an EMBL/GenBank/DDBJ whole genome shotgun (WGS) entry which is preliminary data.</text>
</comment>
<dbReference type="SFLD" id="SFLDS00003">
    <property type="entry name" value="Haloacid_Dehalogenase"/>
    <property type="match status" value="1"/>
</dbReference>
<name>A0ABU9DHH0_9BACL</name>
<keyword evidence="1" id="KW-0378">Hydrolase</keyword>
<dbReference type="PANTHER" id="PTHR47478">
    <property type="match status" value="1"/>
</dbReference>
<dbReference type="NCBIfam" id="TIGR02254">
    <property type="entry name" value="YjjG_YfnB"/>
    <property type="match status" value="1"/>
</dbReference>
<dbReference type="Pfam" id="PF13419">
    <property type="entry name" value="HAD_2"/>
    <property type="match status" value="1"/>
</dbReference>
<dbReference type="InterPro" id="IPR006439">
    <property type="entry name" value="HAD-SF_hydro_IA"/>
</dbReference>
<dbReference type="Gene3D" id="1.10.150.240">
    <property type="entry name" value="Putative phosphatase, domain 2"/>
    <property type="match status" value="1"/>
</dbReference>
<evidence type="ECO:0000313" key="1">
    <source>
        <dbReference type="EMBL" id="MEK8127711.1"/>
    </source>
</evidence>
<dbReference type="SFLD" id="SFLDG01129">
    <property type="entry name" value="C1.5:_HAD__Beta-PGM__Phosphata"/>
    <property type="match status" value="1"/>
</dbReference>
<dbReference type="Proteomes" id="UP001469365">
    <property type="component" value="Unassembled WGS sequence"/>
</dbReference>
<dbReference type="GO" id="GO:0008253">
    <property type="term" value="F:5'-nucleotidase activity"/>
    <property type="evidence" value="ECO:0007669"/>
    <property type="project" value="UniProtKB-EC"/>
</dbReference>
<protein>
    <submittedName>
        <fullName evidence="1">YjjG family noncanonical pyrimidine nucleotidase</fullName>
        <ecNumber evidence="1">3.1.3.5</ecNumber>
    </submittedName>
</protein>
<dbReference type="InterPro" id="IPR023198">
    <property type="entry name" value="PGP-like_dom2"/>
</dbReference>
<dbReference type="SUPFAM" id="SSF56784">
    <property type="entry name" value="HAD-like"/>
    <property type="match status" value="1"/>
</dbReference>
<dbReference type="EMBL" id="JBBPCC010000003">
    <property type="protein sequence ID" value="MEK8127711.1"/>
    <property type="molecule type" value="Genomic_DNA"/>
</dbReference>
<dbReference type="Gene3D" id="3.40.50.1000">
    <property type="entry name" value="HAD superfamily/HAD-like"/>
    <property type="match status" value="1"/>
</dbReference>
<dbReference type="InterPro" id="IPR011951">
    <property type="entry name" value="HAD-SF_hydro_IA_YjjG/PynA"/>
</dbReference>
<dbReference type="InterPro" id="IPR036412">
    <property type="entry name" value="HAD-like_sf"/>
</dbReference>
<keyword evidence="2" id="KW-1185">Reference proteome</keyword>
<dbReference type="PANTHER" id="PTHR47478:SF1">
    <property type="entry name" value="PYRIMIDINE 5'-NUCLEOTIDASE YJJG"/>
    <property type="match status" value="1"/>
</dbReference>
<accession>A0ABU9DHH0</accession>
<organism evidence="1 2">
    <name type="scientific">Paenibacillus filicis</name>
    <dbReference type="NCBI Taxonomy" id="669464"/>
    <lineage>
        <taxon>Bacteria</taxon>
        <taxon>Bacillati</taxon>
        <taxon>Bacillota</taxon>
        <taxon>Bacilli</taxon>
        <taxon>Bacillales</taxon>
        <taxon>Paenibacillaceae</taxon>
        <taxon>Paenibacillus</taxon>
    </lineage>
</organism>
<proteinExistence type="predicted"/>
<dbReference type="NCBIfam" id="TIGR01549">
    <property type="entry name" value="HAD-SF-IA-v1"/>
    <property type="match status" value="1"/>
</dbReference>